<evidence type="ECO:0000313" key="1">
    <source>
        <dbReference type="EMBL" id="CAG8827541.1"/>
    </source>
</evidence>
<reference evidence="1" key="1">
    <citation type="submission" date="2021-06" db="EMBL/GenBank/DDBJ databases">
        <authorList>
            <person name="Kallberg Y."/>
            <person name="Tangrot J."/>
            <person name="Rosling A."/>
        </authorList>
    </citation>
    <scope>NUCLEOTIDE SEQUENCE</scope>
    <source>
        <strain evidence="1">MA461A</strain>
    </source>
</reference>
<dbReference type="EMBL" id="CAJVQC010093997">
    <property type="protein sequence ID" value="CAG8827541.1"/>
    <property type="molecule type" value="Genomic_DNA"/>
</dbReference>
<accession>A0ACA9S6N3</accession>
<feature type="non-terminal residue" evidence="1">
    <location>
        <position position="1"/>
    </location>
</feature>
<comment type="caution">
    <text evidence="1">The sequence shown here is derived from an EMBL/GenBank/DDBJ whole genome shotgun (WGS) entry which is preliminary data.</text>
</comment>
<organism evidence="1 2">
    <name type="scientific">Racocetra persica</name>
    <dbReference type="NCBI Taxonomy" id="160502"/>
    <lineage>
        <taxon>Eukaryota</taxon>
        <taxon>Fungi</taxon>
        <taxon>Fungi incertae sedis</taxon>
        <taxon>Mucoromycota</taxon>
        <taxon>Glomeromycotina</taxon>
        <taxon>Glomeromycetes</taxon>
        <taxon>Diversisporales</taxon>
        <taxon>Gigasporaceae</taxon>
        <taxon>Racocetra</taxon>
    </lineage>
</organism>
<evidence type="ECO:0000313" key="2">
    <source>
        <dbReference type="Proteomes" id="UP000789920"/>
    </source>
</evidence>
<sequence length="65" mass="7692">LLARIKSGRKIQVQVESIKRRKLNMKRVHSESNENDIQNIPKRKARMMSKKEHNLQKNVLNNSLN</sequence>
<dbReference type="Proteomes" id="UP000789920">
    <property type="component" value="Unassembled WGS sequence"/>
</dbReference>
<keyword evidence="2" id="KW-1185">Reference proteome</keyword>
<proteinExistence type="predicted"/>
<protein>
    <submittedName>
        <fullName evidence="1">27617_t:CDS:1</fullName>
    </submittedName>
</protein>
<name>A0ACA9S6N3_9GLOM</name>
<gene>
    <name evidence="1" type="ORF">RPERSI_LOCUS27000</name>
</gene>